<dbReference type="GO" id="GO:0006508">
    <property type="term" value="P:proteolysis"/>
    <property type="evidence" value="ECO:0007669"/>
    <property type="project" value="UniProtKB-KW"/>
</dbReference>
<evidence type="ECO:0000256" key="1">
    <source>
        <dbReference type="ARBA" id="ARBA00007074"/>
    </source>
</evidence>
<dbReference type="RefSeq" id="WP_073970093.1">
    <property type="nucleotide sequence ID" value="NZ_CAJZDL010000056.1"/>
</dbReference>
<keyword evidence="8" id="KW-1185">Reference proteome</keyword>
<dbReference type="Gene3D" id="3.90.1720.10">
    <property type="entry name" value="endopeptidase domain like (from Nostoc punctiforme)"/>
    <property type="match status" value="1"/>
</dbReference>
<comment type="similarity">
    <text evidence="1">Belongs to the peptidase C40 family.</text>
</comment>
<evidence type="ECO:0000259" key="6">
    <source>
        <dbReference type="PROSITE" id="PS51935"/>
    </source>
</evidence>
<dbReference type="Pfam" id="PF00877">
    <property type="entry name" value="NLPC_P60"/>
    <property type="match status" value="1"/>
</dbReference>
<dbReference type="GeneID" id="64408394"/>
<evidence type="ECO:0000256" key="2">
    <source>
        <dbReference type="ARBA" id="ARBA00022670"/>
    </source>
</evidence>
<dbReference type="InterPro" id="IPR006311">
    <property type="entry name" value="TAT_signal"/>
</dbReference>
<protein>
    <submittedName>
        <fullName evidence="7">Probable endopeptidase cgR_2070</fullName>
        <ecNumber evidence="7">3.4.-.-</ecNumber>
    </submittedName>
</protein>
<sequence>MQTTQSQLSRRKLLSTTVFGLPAMGALGALGLSGATPASAAQTTGADFLRTAETKTGCSYLWGGTGPDAFDCSGLIQWALKQLGVDFPRTSELQIGASSVIDLGLARKTPGAIMWRFGHVGISCGDGVHTFEARNYDYPLQRFDTEPGTSAWVSGGLVPGLIYPDLSETISLTVDGYWGSSTTRRLQEVLGTTADGLVSGQSESWKSGNPGLTSGWEWMPDDSAHGSEVIRAVQQKLGTEADGLIGTNTIKALQAHFGTVQDGSITESSSCVTALQKALNNNTF</sequence>
<dbReference type="EMBL" id="LR134406">
    <property type="protein sequence ID" value="VEH71668.1"/>
    <property type="molecule type" value="Genomic_DNA"/>
</dbReference>
<evidence type="ECO:0000256" key="3">
    <source>
        <dbReference type="ARBA" id="ARBA00022801"/>
    </source>
</evidence>
<dbReference type="InterPro" id="IPR000064">
    <property type="entry name" value="NLP_P60_dom"/>
</dbReference>
<dbReference type="InterPro" id="IPR051794">
    <property type="entry name" value="PG_Endopeptidase_C40"/>
</dbReference>
<evidence type="ECO:0000313" key="8">
    <source>
        <dbReference type="Proteomes" id="UP000273044"/>
    </source>
</evidence>
<dbReference type="Proteomes" id="UP000273044">
    <property type="component" value="Chromosome"/>
</dbReference>
<feature type="chain" id="PRO_5018569974" evidence="5">
    <location>
        <begin position="41"/>
        <end position="284"/>
    </location>
</feature>
<feature type="domain" description="NlpC/P60" evidence="6">
    <location>
        <begin position="42"/>
        <end position="163"/>
    </location>
</feature>
<dbReference type="PROSITE" id="PS51935">
    <property type="entry name" value="NLPC_P60"/>
    <property type="match status" value="1"/>
</dbReference>
<evidence type="ECO:0000256" key="5">
    <source>
        <dbReference type="SAM" id="SignalP"/>
    </source>
</evidence>
<organism evidence="7 8">
    <name type="scientific">Arachnia propionica</name>
    <dbReference type="NCBI Taxonomy" id="1750"/>
    <lineage>
        <taxon>Bacteria</taxon>
        <taxon>Bacillati</taxon>
        <taxon>Actinomycetota</taxon>
        <taxon>Actinomycetes</taxon>
        <taxon>Propionibacteriales</taxon>
        <taxon>Propionibacteriaceae</taxon>
        <taxon>Arachnia</taxon>
    </lineage>
</organism>
<dbReference type="PROSITE" id="PS51318">
    <property type="entry name" value="TAT"/>
    <property type="match status" value="1"/>
</dbReference>
<dbReference type="EC" id="3.4.-.-" evidence="7"/>
<keyword evidence="5" id="KW-0732">Signal</keyword>
<feature type="signal peptide" evidence="5">
    <location>
        <begin position="1"/>
        <end position="40"/>
    </location>
</feature>
<dbReference type="PANTHER" id="PTHR47359">
    <property type="entry name" value="PEPTIDOGLYCAN DL-ENDOPEPTIDASE CWLO"/>
    <property type="match status" value="1"/>
</dbReference>
<dbReference type="GO" id="GO:0008234">
    <property type="term" value="F:cysteine-type peptidase activity"/>
    <property type="evidence" value="ECO:0007669"/>
    <property type="project" value="UniProtKB-KW"/>
</dbReference>
<gene>
    <name evidence="7" type="ORF">NCTC12967_02994</name>
</gene>
<evidence type="ECO:0000313" key="7">
    <source>
        <dbReference type="EMBL" id="VEH71668.1"/>
    </source>
</evidence>
<reference evidence="7 8" key="1">
    <citation type="submission" date="2018-12" db="EMBL/GenBank/DDBJ databases">
        <authorList>
            <consortium name="Pathogen Informatics"/>
        </authorList>
    </citation>
    <scope>NUCLEOTIDE SEQUENCE [LARGE SCALE GENOMIC DNA]</scope>
    <source>
        <strain evidence="7 8">NCTC12967</strain>
    </source>
</reference>
<dbReference type="SUPFAM" id="SSF54001">
    <property type="entry name" value="Cysteine proteinases"/>
    <property type="match status" value="1"/>
</dbReference>
<dbReference type="AlphaFoldDB" id="A0A3S4UET4"/>
<keyword evidence="4" id="KW-0788">Thiol protease</keyword>
<keyword evidence="3 7" id="KW-0378">Hydrolase</keyword>
<proteinExistence type="inferred from homology"/>
<name>A0A3S4UET4_9ACTN</name>
<evidence type="ECO:0000256" key="4">
    <source>
        <dbReference type="ARBA" id="ARBA00022807"/>
    </source>
</evidence>
<accession>A0A3S4UET4</accession>
<keyword evidence="2" id="KW-0645">Protease</keyword>
<dbReference type="InterPro" id="IPR038765">
    <property type="entry name" value="Papain-like_cys_pep_sf"/>
</dbReference>
<dbReference type="PANTHER" id="PTHR47359:SF3">
    <property type="entry name" value="NLP_P60 DOMAIN-CONTAINING PROTEIN-RELATED"/>
    <property type="match status" value="1"/>
</dbReference>